<dbReference type="SUPFAM" id="SSF46785">
    <property type="entry name" value="Winged helix' DNA-binding domain"/>
    <property type="match status" value="1"/>
</dbReference>
<evidence type="ECO:0000313" key="5">
    <source>
        <dbReference type="EMBL" id="BCI61300.1"/>
    </source>
</evidence>
<dbReference type="KEGG" id="sman:C12CBH8_19390"/>
<dbReference type="AlphaFoldDB" id="A0A7I8D3F5"/>
<dbReference type="PROSITE" id="PS50995">
    <property type="entry name" value="HTH_MARR_2"/>
    <property type="match status" value="1"/>
</dbReference>
<dbReference type="InterPro" id="IPR036388">
    <property type="entry name" value="WH-like_DNA-bd_sf"/>
</dbReference>
<evidence type="ECO:0000259" key="4">
    <source>
        <dbReference type="PROSITE" id="PS50995"/>
    </source>
</evidence>
<accession>A0A7I8D3F5</accession>
<evidence type="ECO:0000256" key="3">
    <source>
        <dbReference type="ARBA" id="ARBA00023163"/>
    </source>
</evidence>
<protein>
    <submittedName>
        <fullName evidence="5">MarR family transcriptional regulator</fullName>
    </submittedName>
</protein>
<keyword evidence="2" id="KW-0238">DNA-binding</keyword>
<dbReference type="GO" id="GO:0003700">
    <property type="term" value="F:DNA-binding transcription factor activity"/>
    <property type="evidence" value="ECO:0007669"/>
    <property type="project" value="InterPro"/>
</dbReference>
<dbReference type="Gene3D" id="1.10.10.10">
    <property type="entry name" value="Winged helix-like DNA-binding domain superfamily/Winged helix DNA-binding domain"/>
    <property type="match status" value="1"/>
</dbReference>
<proteinExistence type="predicted"/>
<dbReference type="Pfam" id="PF12802">
    <property type="entry name" value="MarR_2"/>
    <property type="match status" value="1"/>
</dbReference>
<dbReference type="EMBL" id="AP023321">
    <property type="protein sequence ID" value="BCI61300.1"/>
    <property type="molecule type" value="Genomic_DNA"/>
</dbReference>
<keyword evidence="6" id="KW-1185">Reference proteome</keyword>
<organism evidence="5 6">
    <name type="scientific">Solibaculum mannosilyticum</name>
    <dbReference type="NCBI Taxonomy" id="2780922"/>
    <lineage>
        <taxon>Bacteria</taxon>
        <taxon>Bacillati</taxon>
        <taxon>Bacillota</taxon>
        <taxon>Clostridia</taxon>
        <taxon>Eubacteriales</taxon>
        <taxon>Oscillospiraceae</taxon>
        <taxon>Solibaculum</taxon>
    </lineage>
</organism>
<dbReference type="PANTHER" id="PTHR42756:SF1">
    <property type="entry name" value="TRANSCRIPTIONAL REPRESSOR OF EMRAB OPERON"/>
    <property type="match status" value="1"/>
</dbReference>
<evidence type="ECO:0000313" key="6">
    <source>
        <dbReference type="Proteomes" id="UP000593890"/>
    </source>
</evidence>
<dbReference type="GO" id="GO:0003677">
    <property type="term" value="F:DNA binding"/>
    <property type="evidence" value="ECO:0007669"/>
    <property type="project" value="UniProtKB-KW"/>
</dbReference>
<dbReference type="RefSeq" id="WP_343063097.1">
    <property type="nucleotide sequence ID" value="NZ_AP023321.1"/>
</dbReference>
<dbReference type="PANTHER" id="PTHR42756">
    <property type="entry name" value="TRANSCRIPTIONAL REGULATOR, MARR"/>
    <property type="match status" value="1"/>
</dbReference>
<keyword evidence="3" id="KW-0804">Transcription</keyword>
<dbReference type="Proteomes" id="UP000593890">
    <property type="component" value="Chromosome"/>
</dbReference>
<feature type="domain" description="HTH marR-type" evidence="4">
    <location>
        <begin position="10"/>
        <end position="145"/>
    </location>
</feature>
<sequence length="163" mass="19213">MIQETQQEKTIDTGKLIHMLSHQLKRHNSASEESSDLTHIQRHILNYILFESLGRDVYQKDLEEAFHIRKSTVTGILQLMEKNGFIKRESVEKDARLKRIVPTPKAEKRREKIMENIRATERRLKMGISKEDLETCRFVLERMLQNLSENEEPKNKSEQGGFH</sequence>
<dbReference type="InterPro" id="IPR036390">
    <property type="entry name" value="WH_DNA-bd_sf"/>
</dbReference>
<keyword evidence="1" id="KW-0805">Transcription regulation</keyword>
<name>A0A7I8D3F5_9FIRM</name>
<gene>
    <name evidence="5" type="ORF">C12CBH8_19390</name>
</gene>
<dbReference type="SMART" id="SM00347">
    <property type="entry name" value="HTH_MARR"/>
    <property type="match status" value="1"/>
</dbReference>
<evidence type="ECO:0000256" key="1">
    <source>
        <dbReference type="ARBA" id="ARBA00023015"/>
    </source>
</evidence>
<dbReference type="PRINTS" id="PR00598">
    <property type="entry name" value="HTHMARR"/>
</dbReference>
<evidence type="ECO:0000256" key="2">
    <source>
        <dbReference type="ARBA" id="ARBA00023125"/>
    </source>
</evidence>
<reference evidence="6" key="1">
    <citation type="submission" date="2020-07" db="EMBL/GenBank/DDBJ databases">
        <title>Complete genome sequencing of Clostridia bacterium strain 12CBH8.</title>
        <authorList>
            <person name="Sakamoto M."/>
            <person name="Murakami T."/>
            <person name="Mori H."/>
        </authorList>
    </citation>
    <scope>NUCLEOTIDE SEQUENCE [LARGE SCALE GENOMIC DNA]</scope>
    <source>
        <strain evidence="6">12CBH8</strain>
    </source>
</reference>
<dbReference type="InterPro" id="IPR000835">
    <property type="entry name" value="HTH_MarR-typ"/>
</dbReference>